<gene>
    <name evidence="1" type="ORF">BVRB_034810</name>
</gene>
<protein>
    <submittedName>
        <fullName evidence="1">Uncharacterized protein</fullName>
    </submittedName>
</protein>
<organism evidence="1 2">
    <name type="scientific">Beta vulgaris subsp. vulgaris</name>
    <name type="common">Beet</name>
    <dbReference type="NCBI Taxonomy" id="3555"/>
    <lineage>
        <taxon>Eukaryota</taxon>
        <taxon>Viridiplantae</taxon>
        <taxon>Streptophyta</taxon>
        <taxon>Embryophyta</taxon>
        <taxon>Tracheophyta</taxon>
        <taxon>Spermatophyta</taxon>
        <taxon>Magnoliopsida</taxon>
        <taxon>eudicotyledons</taxon>
        <taxon>Gunneridae</taxon>
        <taxon>Pentapetalae</taxon>
        <taxon>Caryophyllales</taxon>
        <taxon>Chenopodiaceae</taxon>
        <taxon>Betoideae</taxon>
        <taxon>Beta</taxon>
    </lineage>
</organism>
<proteinExistence type="predicted"/>
<evidence type="ECO:0000313" key="1">
    <source>
        <dbReference type="EMBL" id="KMS65552.1"/>
    </source>
</evidence>
<name>A0A0J7YPX0_BETVV</name>
<accession>A0A0J7YPX0</accession>
<feature type="non-terminal residue" evidence="1">
    <location>
        <position position="139"/>
    </location>
</feature>
<reference evidence="1 2" key="1">
    <citation type="journal article" date="2014" name="Nature">
        <title>The genome of the recently domesticated crop plant sugar beet (Beta vulgaris).</title>
        <authorList>
            <person name="Dohm J.C."/>
            <person name="Minoche A.E."/>
            <person name="Holtgrawe D."/>
            <person name="Capella-Gutierrez S."/>
            <person name="Zakrzewski F."/>
            <person name="Tafer H."/>
            <person name="Rupp O."/>
            <person name="Sorensen T.R."/>
            <person name="Stracke R."/>
            <person name="Reinhardt R."/>
            <person name="Goesmann A."/>
            <person name="Kraft T."/>
            <person name="Schulz B."/>
            <person name="Stadler P.F."/>
            <person name="Schmidt T."/>
            <person name="Gabaldon T."/>
            <person name="Lehrach H."/>
            <person name="Weisshaar B."/>
            <person name="Himmelbauer H."/>
        </authorList>
    </citation>
    <scope>NUCLEOTIDE SEQUENCE [LARGE SCALE GENOMIC DNA]</scope>
    <source>
        <tissue evidence="1">Taproot</tissue>
    </source>
</reference>
<feature type="non-terminal residue" evidence="1">
    <location>
        <position position="1"/>
    </location>
</feature>
<sequence>HDTNARREKNCPVTWLRNVRAFAAWVEDRVKMANLTPKIATEILHKLTQARLIMPDVQARCEAMLKASSNVPTAPVQPAIPAPQVQYVLTQLQQVARGSFKPTIPVLMQLLTSLPRAGPNQFDSTIAGELSLAQAILQR</sequence>
<keyword evidence="2" id="KW-1185">Reference proteome</keyword>
<evidence type="ECO:0000313" key="2">
    <source>
        <dbReference type="Proteomes" id="UP000035740"/>
    </source>
</evidence>
<dbReference type="AlphaFoldDB" id="A0A0J7YPX0"/>
<dbReference type="EMBL" id="KQ106916">
    <property type="protein sequence ID" value="KMS65552.1"/>
    <property type="molecule type" value="Genomic_DNA"/>
</dbReference>
<dbReference type="Proteomes" id="UP000035740">
    <property type="component" value="Unassembled WGS sequence"/>
</dbReference>